<dbReference type="Proteomes" id="UP001458880">
    <property type="component" value="Unassembled WGS sequence"/>
</dbReference>
<protein>
    <submittedName>
        <fullName evidence="8">RING-type zinc-finger</fullName>
    </submittedName>
</protein>
<dbReference type="SUPFAM" id="SSF57850">
    <property type="entry name" value="RING/U-box"/>
    <property type="match status" value="1"/>
</dbReference>
<dbReference type="InterPro" id="IPR013083">
    <property type="entry name" value="Znf_RING/FYVE/PHD"/>
</dbReference>
<evidence type="ECO:0000313" key="9">
    <source>
        <dbReference type="Proteomes" id="UP001458880"/>
    </source>
</evidence>
<feature type="domain" description="B box-type" evidence="7">
    <location>
        <begin position="180"/>
        <end position="227"/>
    </location>
</feature>
<reference evidence="8 9" key="1">
    <citation type="journal article" date="2024" name="BMC Genomics">
        <title>De novo assembly and annotation of Popillia japonica's genome with initial clues to its potential as an invasive pest.</title>
        <authorList>
            <person name="Cucini C."/>
            <person name="Boschi S."/>
            <person name="Funari R."/>
            <person name="Cardaioli E."/>
            <person name="Iannotti N."/>
            <person name="Marturano G."/>
            <person name="Paoli F."/>
            <person name="Bruttini M."/>
            <person name="Carapelli A."/>
            <person name="Frati F."/>
            <person name="Nardi F."/>
        </authorList>
    </citation>
    <scope>NUCLEOTIDE SEQUENCE [LARGE SCALE GENOMIC DNA]</scope>
    <source>
        <strain evidence="8">DMR45628</strain>
    </source>
</reference>
<evidence type="ECO:0000259" key="7">
    <source>
        <dbReference type="PROSITE" id="PS50119"/>
    </source>
</evidence>
<name>A0AAW1MEK7_POPJA</name>
<evidence type="ECO:0000256" key="3">
    <source>
        <dbReference type="ARBA" id="ARBA00022833"/>
    </source>
</evidence>
<dbReference type="SMART" id="SM00184">
    <property type="entry name" value="RING"/>
    <property type="match status" value="1"/>
</dbReference>
<dbReference type="PROSITE" id="PS00518">
    <property type="entry name" value="ZF_RING_1"/>
    <property type="match status" value="1"/>
</dbReference>
<evidence type="ECO:0000259" key="6">
    <source>
        <dbReference type="PROSITE" id="PS50089"/>
    </source>
</evidence>
<evidence type="ECO:0000256" key="5">
    <source>
        <dbReference type="SAM" id="MobiDB-lite"/>
    </source>
</evidence>
<dbReference type="InterPro" id="IPR047153">
    <property type="entry name" value="TRIM45/56/19-like"/>
</dbReference>
<keyword evidence="9" id="KW-1185">Reference proteome</keyword>
<evidence type="ECO:0000313" key="8">
    <source>
        <dbReference type="EMBL" id="KAK9745244.1"/>
    </source>
</evidence>
<keyword evidence="2 4" id="KW-0863">Zinc-finger</keyword>
<dbReference type="PROSITE" id="PS50119">
    <property type="entry name" value="ZF_BBOX"/>
    <property type="match status" value="1"/>
</dbReference>
<proteinExistence type="predicted"/>
<evidence type="ECO:0000256" key="2">
    <source>
        <dbReference type="ARBA" id="ARBA00022771"/>
    </source>
</evidence>
<dbReference type="InterPro" id="IPR027370">
    <property type="entry name" value="Znf-RING_euk"/>
</dbReference>
<keyword evidence="3" id="KW-0862">Zinc</keyword>
<dbReference type="GO" id="GO:0061630">
    <property type="term" value="F:ubiquitin protein ligase activity"/>
    <property type="evidence" value="ECO:0007669"/>
    <property type="project" value="TreeGrafter"/>
</dbReference>
<organism evidence="8 9">
    <name type="scientific">Popillia japonica</name>
    <name type="common">Japanese beetle</name>
    <dbReference type="NCBI Taxonomy" id="7064"/>
    <lineage>
        <taxon>Eukaryota</taxon>
        <taxon>Metazoa</taxon>
        <taxon>Ecdysozoa</taxon>
        <taxon>Arthropoda</taxon>
        <taxon>Hexapoda</taxon>
        <taxon>Insecta</taxon>
        <taxon>Pterygota</taxon>
        <taxon>Neoptera</taxon>
        <taxon>Endopterygota</taxon>
        <taxon>Coleoptera</taxon>
        <taxon>Polyphaga</taxon>
        <taxon>Scarabaeiformia</taxon>
        <taxon>Scarabaeidae</taxon>
        <taxon>Rutelinae</taxon>
        <taxon>Popillia</taxon>
    </lineage>
</organism>
<dbReference type="AlphaFoldDB" id="A0AAW1MEK7"/>
<dbReference type="Gene3D" id="3.30.40.10">
    <property type="entry name" value="Zinc/RING finger domain, C3HC4 (zinc finger)"/>
    <property type="match status" value="1"/>
</dbReference>
<dbReference type="InterPro" id="IPR017907">
    <property type="entry name" value="Znf_RING_CS"/>
</dbReference>
<dbReference type="InterPro" id="IPR000315">
    <property type="entry name" value="Znf_B-box"/>
</dbReference>
<dbReference type="PANTHER" id="PTHR25462:SF291">
    <property type="entry name" value="E3 UBIQUITIN-PROTEIN LIGASE TRIM45"/>
    <property type="match status" value="1"/>
</dbReference>
<feature type="region of interest" description="Disordered" evidence="5">
    <location>
        <begin position="20"/>
        <end position="49"/>
    </location>
</feature>
<evidence type="ECO:0000256" key="1">
    <source>
        <dbReference type="ARBA" id="ARBA00022723"/>
    </source>
</evidence>
<dbReference type="Gene3D" id="3.30.160.60">
    <property type="entry name" value="Classic Zinc Finger"/>
    <property type="match status" value="1"/>
</dbReference>
<feature type="domain" description="RING-type" evidence="6">
    <location>
        <begin position="72"/>
        <end position="119"/>
    </location>
</feature>
<dbReference type="Pfam" id="PF13445">
    <property type="entry name" value="zf-RING_UBOX"/>
    <property type="match status" value="1"/>
</dbReference>
<dbReference type="GO" id="GO:0005654">
    <property type="term" value="C:nucleoplasm"/>
    <property type="evidence" value="ECO:0007669"/>
    <property type="project" value="TreeGrafter"/>
</dbReference>
<sequence length="309" mass="35250">MEIEHISYIFGSFARRRQSQEVGNTPRSSSQPIKISHDRSKSAPHTSKKVDFPLARPKSLCSYSSEQAKFMCPICRKPFIEPRVLPCLHTYCTECLQKLVSIVPAVDFRDSRRRDNFVCESVAPSSNGRSNCVNEHATTKTITCPSCASCFKLHTNGVDAYPPNYVLQHRMVLATLNSRSTKLLCDLCTNEITATYRCSECAISLCQECADNHGRQRNYNHHEVLTLEEARRRGITQVRRQIMCSLHPDNELSVFCSLCCQVRKHIVTYLFFLNSASLYNRAEKWNTTVYCIITLHGAPFNNIHIYSLK</sequence>
<evidence type="ECO:0000256" key="4">
    <source>
        <dbReference type="PROSITE-ProRule" id="PRU00024"/>
    </source>
</evidence>
<dbReference type="PANTHER" id="PTHR25462">
    <property type="entry name" value="BONUS, ISOFORM C-RELATED"/>
    <property type="match status" value="1"/>
</dbReference>
<dbReference type="PROSITE" id="PS50089">
    <property type="entry name" value="ZF_RING_2"/>
    <property type="match status" value="1"/>
</dbReference>
<dbReference type="GO" id="GO:0008270">
    <property type="term" value="F:zinc ion binding"/>
    <property type="evidence" value="ECO:0007669"/>
    <property type="project" value="UniProtKB-KW"/>
</dbReference>
<accession>A0AAW1MEK7</accession>
<comment type="caution">
    <text evidence="8">The sequence shown here is derived from an EMBL/GenBank/DDBJ whole genome shotgun (WGS) entry which is preliminary data.</text>
</comment>
<keyword evidence="1" id="KW-0479">Metal-binding</keyword>
<gene>
    <name evidence="8" type="ORF">QE152_g7115</name>
</gene>
<dbReference type="InterPro" id="IPR001841">
    <property type="entry name" value="Znf_RING"/>
</dbReference>
<dbReference type="EMBL" id="JASPKY010000050">
    <property type="protein sequence ID" value="KAK9745244.1"/>
    <property type="molecule type" value="Genomic_DNA"/>
</dbReference>
<feature type="compositionally biased region" description="Polar residues" evidence="5">
    <location>
        <begin position="20"/>
        <end position="33"/>
    </location>
</feature>